<gene>
    <name evidence="4" type="primary">rplQ</name>
    <name evidence="6" type="ordered locus">Amico_0657</name>
</gene>
<dbReference type="Pfam" id="PF01196">
    <property type="entry name" value="Ribosomal_L17"/>
    <property type="match status" value="1"/>
</dbReference>
<dbReference type="InterPro" id="IPR036373">
    <property type="entry name" value="Ribosomal_bL17_sf"/>
</dbReference>
<dbReference type="HOGENOM" id="CLU_074407_2_0_0"/>
<sequence>MRHRMDHRRLGRYGSHRRAMLSNLAASLFIEGSLTTTVTRAKELRRVAEKFITRAKGGSVHDRRIIRARLGHKEASIKLFEDLAKRYANRPGGYTRIIKTGPRLGDGSPMAIIELVE</sequence>
<reference evidence="6 7" key="1">
    <citation type="journal article" date="2010" name="Stand. Genomic Sci.">
        <title>Complete genome sequence of Aminobacterium colombiense type strain (ALA-1).</title>
        <authorList>
            <person name="Chertkov O."/>
            <person name="Sikorski J."/>
            <person name="Brambilla E."/>
            <person name="Lapidus A."/>
            <person name="Copeland A."/>
            <person name="Glavina Del Rio T."/>
            <person name="Nolan M."/>
            <person name="Lucas S."/>
            <person name="Tice H."/>
            <person name="Cheng J.F."/>
            <person name="Han C."/>
            <person name="Detter J.C."/>
            <person name="Bruce D."/>
            <person name="Tapia R."/>
            <person name="Goodwin L."/>
            <person name="Pitluck S."/>
            <person name="Liolios K."/>
            <person name="Ivanova N."/>
            <person name="Mavromatis K."/>
            <person name="Ovchinnikova G."/>
            <person name="Pati A."/>
            <person name="Chen A."/>
            <person name="Palaniappan K."/>
            <person name="Land M."/>
            <person name="Hauser L."/>
            <person name="Chang Y.J."/>
            <person name="Jeffries C.D."/>
            <person name="Spring S."/>
            <person name="Rohde M."/>
            <person name="Goker M."/>
            <person name="Bristow J."/>
            <person name="Eisen J.A."/>
            <person name="Markowitz V."/>
            <person name="Hugenholtz P."/>
            <person name="Kyrpides N.C."/>
            <person name="Klenk H.P."/>
        </authorList>
    </citation>
    <scope>NUCLEOTIDE SEQUENCE [LARGE SCALE GENOMIC DNA]</scope>
    <source>
        <strain evidence="7">DSM 12261 / ALA-1</strain>
    </source>
</reference>
<accession>D5EE10</accession>
<dbReference type="STRING" id="572547.Amico_0657"/>
<keyword evidence="2 4" id="KW-0689">Ribosomal protein</keyword>
<comment type="subunit">
    <text evidence="4">Part of the 50S ribosomal subunit. Contacts protein L32.</text>
</comment>
<comment type="similarity">
    <text evidence="1 4 5">Belongs to the bacterial ribosomal protein bL17 family.</text>
</comment>
<evidence type="ECO:0000256" key="2">
    <source>
        <dbReference type="ARBA" id="ARBA00022980"/>
    </source>
</evidence>
<dbReference type="GO" id="GO:0006412">
    <property type="term" value="P:translation"/>
    <property type="evidence" value="ECO:0007669"/>
    <property type="project" value="UniProtKB-UniRule"/>
</dbReference>
<dbReference type="InterPro" id="IPR000456">
    <property type="entry name" value="Ribosomal_bL17"/>
</dbReference>
<evidence type="ECO:0000313" key="7">
    <source>
        <dbReference type="Proteomes" id="UP000002366"/>
    </source>
</evidence>
<evidence type="ECO:0000256" key="4">
    <source>
        <dbReference type="HAMAP-Rule" id="MF_01368"/>
    </source>
</evidence>
<dbReference type="AlphaFoldDB" id="D5EE10"/>
<dbReference type="HAMAP" id="MF_01368">
    <property type="entry name" value="Ribosomal_bL17"/>
    <property type="match status" value="1"/>
</dbReference>
<dbReference type="GO" id="GO:0022625">
    <property type="term" value="C:cytosolic large ribosomal subunit"/>
    <property type="evidence" value="ECO:0007669"/>
    <property type="project" value="TreeGrafter"/>
</dbReference>
<proteinExistence type="inferred from homology"/>
<evidence type="ECO:0000256" key="1">
    <source>
        <dbReference type="ARBA" id="ARBA00008777"/>
    </source>
</evidence>
<dbReference type="Gene3D" id="3.90.1030.10">
    <property type="entry name" value="Ribosomal protein L17"/>
    <property type="match status" value="1"/>
</dbReference>
<keyword evidence="3 4" id="KW-0687">Ribonucleoprotein</keyword>
<protein>
    <recommendedName>
        <fullName evidence="4">Large ribosomal subunit protein bL17</fullName>
    </recommendedName>
</protein>
<evidence type="ECO:0000256" key="5">
    <source>
        <dbReference type="RuleBase" id="RU000660"/>
    </source>
</evidence>
<dbReference type="RefSeq" id="WP_013048058.1">
    <property type="nucleotide sequence ID" value="NC_014011.1"/>
</dbReference>
<dbReference type="PANTHER" id="PTHR14413:SF16">
    <property type="entry name" value="LARGE RIBOSOMAL SUBUNIT PROTEIN BL17M"/>
    <property type="match status" value="1"/>
</dbReference>
<dbReference type="Proteomes" id="UP000002366">
    <property type="component" value="Chromosome"/>
</dbReference>
<dbReference type="eggNOG" id="COG0203">
    <property type="taxonomic scope" value="Bacteria"/>
</dbReference>
<dbReference type="GO" id="GO:0003735">
    <property type="term" value="F:structural constituent of ribosome"/>
    <property type="evidence" value="ECO:0007669"/>
    <property type="project" value="InterPro"/>
</dbReference>
<evidence type="ECO:0000256" key="3">
    <source>
        <dbReference type="ARBA" id="ARBA00023274"/>
    </source>
</evidence>
<name>D5EE10_AMICL</name>
<dbReference type="NCBIfam" id="TIGR00059">
    <property type="entry name" value="L17"/>
    <property type="match status" value="1"/>
</dbReference>
<organism evidence="6 7">
    <name type="scientific">Aminobacterium colombiense (strain DSM 12261 / ALA-1)</name>
    <dbReference type="NCBI Taxonomy" id="572547"/>
    <lineage>
        <taxon>Bacteria</taxon>
        <taxon>Thermotogati</taxon>
        <taxon>Synergistota</taxon>
        <taxon>Synergistia</taxon>
        <taxon>Synergistales</taxon>
        <taxon>Aminobacteriaceae</taxon>
        <taxon>Aminobacterium</taxon>
    </lineage>
</organism>
<dbReference type="KEGG" id="aco:Amico_0657"/>
<dbReference type="PANTHER" id="PTHR14413">
    <property type="entry name" value="RIBOSOMAL PROTEIN L17"/>
    <property type="match status" value="1"/>
</dbReference>
<dbReference type="EMBL" id="CP001997">
    <property type="protein sequence ID" value="ADE56792.1"/>
    <property type="molecule type" value="Genomic_DNA"/>
</dbReference>
<keyword evidence="7" id="KW-1185">Reference proteome</keyword>
<dbReference type="SUPFAM" id="SSF64263">
    <property type="entry name" value="Prokaryotic ribosomal protein L17"/>
    <property type="match status" value="1"/>
</dbReference>
<evidence type="ECO:0000313" key="6">
    <source>
        <dbReference type="EMBL" id="ADE56792.1"/>
    </source>
</evidence>